<name>A0AA37BR60_9ARCH</name>
<keyword evidence="2" id="KW-1133">Transmembrane helix</keyword>
<evidence type="ECO:0000256" key="2">
    <source>
        <dbReference type="SAM" id="Phobius"/>
    </source>
</evidence>
<feature type="region of interest" description="Disordered" evidence="1">
    <location>
        <begin position="935"/>
        <end position="957"/>
    </location>
</feature>
<sequence>MNRAYATIISLLMIGSILLGAGIGHAITPQMGAVSYTAYYTSSGKEVAPLSSNASVNFTTLAGQTVASLQGPVNKTELDYGNYTVTVPSGLVYVNGQPAVSLGLSELVTVDKPSQSITLSVPIESLVPGTLYVSGLVAGSNATIALETENGLEYYTSTVTANSTGVASLTYYMPSTPFLVSVKQAGNTYLVATELTSGVARITVQPSSTISGIVESVSGAPVKPVYVVAYNSTSSTYSIEKFTTSSFEISLNDYSAYRLFIYSPGYNTSTISQIVPGTVYTVPLSPAQSYIYYNFSLNSTLQGLNISIHYSLGNYTTLPFLANSSVGSLYWQFRLDGITSSSAPQIEQYLLSELGRYTNYTMFVNSNNYNLTSERVVSISIGTSSFSATVNYSYSNTMISPSQNVSISLFTRGTRFTPGSLTYMYSVAYSLQGVALVKSNVSTYTFVSPIEVAPQSTSHWVSLTLGPAKKPIFIDPKISLYWPNQVSTDYILNSTYNNTVFIVPSGISVHYNLSKAFYNPTTASYDISSSKNITWMVNGTVVPQDYGMYNASLTLRGKNMITVKVESASGVYNETNFTVYAYNGTPTVRVSVVVDGKTVTPTSGVYYVPQNTLISMSAYNSSEAVPGTSYMVPLVYSWSLPSFTSTSENITYSFSSPYIKVGLQYGYINVTNIAGVMAHMKLTFHVNDTTPPSAAITLYNATGVVETEPVAGQNTTLSANSTTDPYYPFSQLTFNWTFEYSNGTVAKPGNDSYQIVAGSNTSSWIKVRFLTVDNMIVSLKVTNPSGVSGYDNKTLTMVIDTARIVINGFTVPKPLVQGERATIYVNVSNNGTLEAYNYTITLYVNGVPVATEEYHDLLPGHSANISFTWTPSASGNLPLEFKGSTSSEPAFFANVGAYTKTVSIAPPAYRTPAIIAGVIVVVIVVGYVYYRISSRPREPQRPANKQQEQKKPEQKKK</sequence>
<feature type="compositionally biased region" description="Basic and acidic residues" evidence="1">
    <location>
        <begin position="947"/>
        <end position="957"/>
    </location>
</feature>
<gene>
    <name evidence="4" type="ORF">GCM10007108_05920</name>
</gene>
<feature type="transmembrane region" description="Helical" evidence="2">
    <location>
        <begin position="909"/>
        <end position="930"/>
    </location>
</feature>
<reference evidence="4" key="2">
    <citation type="submission" date="2022-09" db="EMBL/GenBank/DDBJ databases">
        <authorList>
            <person name="Sun Q."/>
            <person name="Ohkuma M."/>
        </authorList>
    </citation>
    <scope>NUCLEOTIDE SEQUENCE</scope>
    <source>
        <strain evidence="4">JCM 13583</strain>
    </source>
</reference>
<proteinExistence type="predicted"/>
<evidence type="ECO:0000259" key="3">
    <source>
        <dbReference type="Pfam" id="PF07705"/>
    </source>
</evidence>
<evidence type="ECO:0000256" key="1">
    <source>
        <dbReference type="SAM" id="MobiDB-lite"/>
    </source>
</evidence>
<dbReference type="EMBL" id="BMNY01000001">
    <property type="protein sequence ID" value="GGM70701.1"/>
    <property type="molecule type" value="Genomic_DNA"/>
</dbReference>
<dbReference type="AlphaFoldDB" id="A0AA37BR60"/>
<dbReference type="InterPro" id="IPR013783">
    <property type="entry name" value="Ig-like_fold"/>
</dbReference>
<accession>A0AA37BR60</accession>
<evidence type="ECO:0000313" key="5">
    <source>
        <dbReference type="Proteomes" id="UP000632195"/>
    </source>
</evidence>
<keyword evidence="5" id="KW-1185">Reference proteome</keyword>
<dbReference type="InterPro" id="IPR011635">
    <property type="entry name" value="CARDB"/>
</dbReference>
<dbReference type="RefSeq" id="WP_188680172.1">
    <property type="nucleotide sequence ID" value="NZ_BMNY01000001.1"/>
</dbReference>
<dbReference type="Proteomes" id="UP000632195">
    <property type="component" value="Unassembled WGS sequence"/>
</dbReference>
<dbReference type="Pfam" id="PF07705">
    <property type="entry name" value="CARDB"/>
    <property type="match status" value="1"/>
</dbReference>
<comment type="caution">
    <text evidence="4">The sequence shown here is derived from an EMBL/GenBank/DDBJ whole genome shotgun (WGS) entry which is preliminary data.</text>
</comment>
<keyword evidence="2" id="KW-0472">Membrane</keyword>
<dbReference type="Gene3D" id="2.60.40.10">
    <property type="entry name" value="Immunoglobulins"/>
    <property type="match status" value="1"/>
</dbReference>
<protein>
    <recommendedName>
        <fullName evidence="3">CARDB domain-containing protein</fullName>
    </recommendedName>
</protein>
<evidence type="ECO:0000313" key="4">
    <source>
        <dbReference type="EMBL" id="GGM70701.1"/>
    </source>
</evidence>
<reference evidence="4" key="1">
    <citation type="journal article" date="2014" name="Int. J. Syst. Evol. Microbiol.">
        <title>Complete genome sequence of Corynebacterium casei LMG S-19264T (=DSM 44701T), isolated from a smear-ripened cheese.</title>
        <authorList>
            <consortium name="US DOE Joint Genome Institute (JGI-PGF)"/>
            <person name="Walter F."/>
            <person name="Albersmeier A."/>
            <person name="Kalinowski J."/>
            <person name="Ruckert C."/>
        </authorList>
    </citation>
    <scope>NUCLEOTIDE SEQUENCE</scope>
    <source>
        <strain evidence="4">JCM 13583</strain>
    </source>
</reference>
<organism evidence="4 5">
    <name type="scientific">Thermogymnomonas acidicola</name>
    <dbReference type="NCBI Taxonomy" id="399579"/>
    <lineage>
        <taxon>Archaea</taxon>
        <taxon>Methanobacteriati</taxon>
        <taxon>Thermoplasmatota</taxon>
        <taxon>Thermoplasmata</taxon>
        <taxon>Thermoplasmatales</taxon>
        <taxon>Thermogymnomonas</taxon>
    </lineage>
</organism>
<keyword evidence="2" id="KW-0812">Transmembrane</keyword>
<feature type="domain" description="CARDB" evidence="3">
    <location>
        <begin position="805"/>
        <end position="880"/>
    </location>
</feature>